<evidence type="ECO:0000256" key="10">
    <source>
        <dbReference type="ARBA" id="ARBA00023172"/>
    </source>
</evidence>
<dbReference type="InterPro" id="IPR043502">
    <property type="entry name" value="DNA/RNA_pol_sf"/>
</dbReference>
<dbReference type="InterPro" id="IPR056924">
    <property type="entry name" value="SH3_Tf2-1"/>
</dbReference>
<dbReference type="GO" id="GO:0003887">
    <property type="term" value="F:DNA-directed DNA polymerase activity"/>
    <property type="evidence" value="ECO:0007669"/>
    <property type="project" value="UniProtKB-KW"/>
</dbReference>
<gene>
    <name evidence="15" type="ORF">PCASD_09719</name>
</gene>
<keyword evidence="2" id="KW-0479">Metal-binding</keyword>
<accession>A0A2N5TFA9</accession>
<dbReference type="GO" id="GO:0015074">
    <property type="term" value="P:DNA integration"/>
    <property type="evidence" value="ECO:0007669"/>
    <property type="project" value="UniProtKB-KW"/>
</dbReference>
<dbReference type="GO" id="GO:0006310">
    <property type="term" value="P:DNA recombination"/>
    <property type="evidence" value="ECO:0007669"/>
    <property type="project" value="UniProtKB-KW"/>
</dbReference>
<dbReference type="Gene3D" id="3.30.420.10">
    <property type="entry name" value="Ribonuclease H-like superfamily/Ribonuclease H"/>
    <property type="match status" value="2"/>
</dbReference>
<evidence type="ECO:0000259" key="13">
    <source>
        <dbReference type="PROSITE" id="PS50013"/>
    </source>
</evidence>
<keyword evidence="8" id="KW-0239">DNA-directed DNA polymerase</keyword>
<evidence type="ECO:0000256" key="9">
    <source>
        <dbReference type="ARBA" id="ARBA00023125"/>
    </source>
</evidence>
<dbReference type="Pfam" id="PF00078">
    <property type="entry name" value="RVT_1"/>
    <property type="match status" value="1"/>
</dbReference>
<dbReference type="EMBL" id="PGCI01000614">
    <property type="protein sequence ID" value="PLW24192.1"/>
    <property type="molecule type" value="Genomic_DNA"/>
</dbReference>
<proteinExistence type="predicted"/>
<evidence type="ECO:0000256" key="4">
    <source>
        <dbReference type="ARBA" id="ARBA00022801"/>
    </source>
</evidence>
<dbReference type="InterPro" id="IPR012337">
    <property type="entry name" value="RNaseH-like_sf"/>
</dbReference>
<reference evidence="15 16" key="1">
    <citation type="submission" date="2017-11" db="EMBL/GenBank/DDBJ databases">
        <title>De novo assembly and phasing of dikaryotic genomes from two isolates of Puccinia coronata f. sp. avenae, the causal agent of oat crown rust.</title>
        <authorList>
            <person name="Miller M.E."/>
            <person name="Zhang Y."/>
            <person name="Omidvar V."/>
            <person name="Sperschneider J."/>
            <person name="Schwessinger B."/>
            <person name="Raley C."/>
            <person name="Palmer J.M."/>
            <person name="Garnica D."/>
            <person name="Upadhyaya N."/>
            <person name="Rathjen J."/>
            <person name="Taylor J.M."/>
            <person name="Park R.F."/>
            <person name="Dodds P.N."/>
            <person name="Hirsch C.D."/>
            <person name="Kianian S.F."/>
            <person name="Figueroa M."/>
        </authorList>
    </citation>
    <scope>NUCLEOTIDE SEQUENCE [LARGE SCALE GENOMIC DNA]</scope>
    <source>
        <strain evidence="15">12SD80</strain>
    </source>
</reference>
<name>A0A2N5TFA9_9BASI</name>
<dbReference type="InterPro" id="IPR000953">
    <property type="entry name" value="Chromo/chromo_shadow_dom"/>
</dbReference>
<dbReference type="CDD" id="cd00024">
    <property type="entry name" value="CD_CSD"/>
    <property type="match status" value="1"/>
</dbReference>
<keyword evidence="1" id="KW-0645">Protease</keyword>
<dbReference type="Pfam" id="PF17919">
    <property type="entry name" value="RT_RNaseH_2"/>
    <property type="match status" value="1"/>
</dbReference>
<dbReference type="SUPFAM" id="SSF53098">
    <property type="entry name" value="Ribonuclease H-like"/>
    <property type="match status" value="1"/>
</dbReference>
<dbReference type="SMART" id="SM00298">
    <property type="entry name" value="CHROMO"/>
    <property type="match status" value="1"/>
</dbReference>
<evidence type="ECO:0000256" key="3">
    <source>
        <dbReference type="ARBA" id="ARBA00022750"/>
    </source>
</evidence>
<dbReference type="PROSITE" id="PS50878">
    <property type="entry name" value="RT_POL"/>
    <property type="match status" value="1"/>
</dbReference>
<dbReference type="SUPFAM" id="SSF54160">
    <property type="entry name" value="Chromo domain-like"/>
    <property type="match status" value="1"/>
</dbReference>
<evidence type="ECO:0000256" key="12">
    <source>
        <dbReference type="SAM" id="MobiDB-lite"/>
    </source>
</evidence>
<keyword evidence="7" id="KW-0695">RNA-directed DNA polymerase</keyword>
<sequence length="1119" mass="126316">MAGKQDSSIHLEQNRPQDTTAMTRGSIAPPEKGSSVPQSPSTGDKGPRRKARNFDEKLCANGTVALPQCVSASPTPCTAVEAAGKCLPPLERLDDPQRDAAKTSWSKSAQLAANAKRTIPAKTPAELIPTTYHQLLLMFVNKNAKVLPPRRRYDFRVELLPGATPHAGRIIPLLPAENEALETLINNRLASGTIQQTTSPWAAPVLFTGKKDGNLRPCFDYRKLNAVTVKNRYPLPLTMDLVDSLLDANTFTKLDLRNAYGNLRVAKGDEDKLVFICKAGQFAPLTMPCRPTRAPGFFQYFIQDIMLGRIGKDVAAYLKDIMIYTQKGTNHTAAVTSVLETLSKHNLWLKPKKCKCLRPEVEYLGLIISCNRIWMDPAKVQAVTDWPEPRSVTELQRFIGFANFYRRFIDHFLGTTRPLHDLTKTKTAFVWDQRCEAALPALTGRTGQFERCSNSRVRPVVGQALSDRSTCRRVGQACPISSWDRLHRTSRDRSDKSVRPVGSRFGRTVSVRPPVKHGCSSTARAAVFDRLMPAVRHLRKCDCSDFALGAVLSQVCDKDGELHPVAYLSRLLVQAEKNYEVFDKKLTTESSQPDALLRRPDLAPSKEEKLTFGQLLKPSNITKNTFAEISAFETCFVDKEIISDKEDSWFQIDVLGTENADTLPQSNNILSDVQIIQRIRELTPTDERLNKMVKDGQDTSDGLIYTRGRIEVPADGPLKTAILKSRHDSRLAGHPGRARTLALVSQCFTWPSMKRFINQYVDGCESCQRVKALTHKPMRTLEPLPIPAGPWTDICYDLITDLPESNSCDSILTVVDRLTKMAHFIPCRKTTMADELADLMLQYVWKLHAYHPCTNGQSEIANQAVEKYLRHYVQYCQDNWEQLLPTAEFAYNNNTHTSLRVSPFKANYGYDPTFGGVPTADQCLPSVEQWMNQLEEVQTELKACLEAAQEAMGTQFNKHVRTTPEWDVGEKVWLNGQNILTTRPIPKLGHKWLGPFPIASRISRSTYKLTLPLSMARIHPVFHVSMLRKHATDTVEDRSRKETDPIIVDRETEWEVKEILDCRKIGKRREYLVSWKGFGPEANSWEPHGNLNNCATTIRKFDEQYPEAALWHKRRRQVR</sequence>
<dbReference type="InterPro" id="IPR043128">
    <property type="entry name" value="Rev_trsase/Diguanyl_cyclase"/>
</dbReference>
<dbReference type="Pfam" id="PF24626">
    <property type="entry name" value="SH3_Tf2-1"/>
    <property type="match status" value="1"/>
</dbReference>
<keyword evidence="10" id="KW-0233">DNA recombination</keyword>
<evidence type="ECO:0000256" key="5">
    <source>
        <dbReference type="ARBA" id="ARBA00022842"/>
    </source>
</evidence>
<evidence type="ECO:0000313" key="16">
    <source>
        <dbReference type="Proteomes" id="UP000235392"/>
    </source>
</evidence>
<dbReference type="Gene3D" id="1.10.340.70">
    <property type="match status" value="1"/>
</dbReference>
<evidence type="ECO:0000259" key="14">
    <source>
        <dbReference type="PROSITE" id="PS50878"/>
    </source>
</evidence>
<keyword evidence="3" id="KW-0064">Aspartyl protease</keyword>
<dbReference type="InterPro" id="IPR023780">
    <property type="entry name" value="Chromo_domain"/>
</dbReference>
<dbReference type="PROSITE" id="PS50013">
    <property type="entry name" value="CHROMO_2"/>
    <property type="match status" value="1"/>
</dbReference>
<evidence type="ECO:0000256" key="8">
    <source>
        <dbReference type="ARBA" id="ARBA00022932"/>
    </source>
</evidence>
<dbReference type="GO" id="GO:0006508">
    <property type="term" value="P:proteolysis"/>
    <property type="evidence" value="ECO:0007669"/>
    <property type="project" value="UniProtKB-KW"/>
</dbReference>
<evidence type="ECO:0000256" key="7">
    <source>
        <dbReference type="ARBA" id="ARBA00022918"/>
    </source>
</evidence>
<dbReference type="InterPro" id="IPR000477">
    <property type="entry name" value="RT_dom"/>
</dbReference>
<evidence type="ECO:0000256" key="2">
    <source>
        <dbReference type="ARBA" id="ARBA00022723"/>
    </source>
</evidence>
<keyword evidence="4" id="KW-0378">Hydrolase</keyword>
<dbReference type="InterPro" id="IPR041577">
    <property type="entry name" value="RT_RNaseH_2"/>
</dbReference>
<dbReference type="Pfam" id="PF00385">
    <property type="entry name" value="Chromo"/>
    <property type="match status" value="1"/>
</dbReference>
<evidence type="ECO:0000313" key="15">
    <source>
        <dbReference type="EMBL" id="PLW24192.1"/>
    </source>
</evidence>
<keyword evidence="6" id="KW-0229">DNA integration</keyword>
<dbReference type="GO" id="GO:0003677">
    <property type="term" value="F:DNA binding"/>
    <property type="evidence" value="ECO:0007669"/>
    <property type="project" value="UniProtKB-KW"/>
</dbReference>
<dbReference type="Gene3D" id="2.40.50.40">
    <property type="match status" value="1"/>
</dbReference>
<dbReference type="Gene3D" id="3.30.70.270">
    <property type="match status" value="2"/>
</dbReference>
<feature type="domain" description="Reverse transcriptase" evidence="14">
    <location>
        <begin position="189"/>
        <end position="368"/>
    </location>
</feature>
<keyword evidence="8" id="KW-0548">Nucleotidyltransferase</keyword>
<keyword evidence="9" id="KW-0238">DNA-binding</keyword>
<organism evidence="15 16">
    <name type="scientific">Puccinia coronata f. sp. avenae</name>
    <dbReference type="NCBI Taxonomy" id="200324"/>
    <lineage>
        <taxon>Eukaryota</taxon>
        <taxon>Fungi</taxon>
        <taxon>Dikarya</taxon>
        <taxon>Basidiomycota</taxon>
        <taxon>Pucciniomycotina</taxon>
        <taxon>Pucciniomycetes</taxon>
        <taxon>Pucciniales</taxon>
        <taxon>Pucciniaceae</taxon>
        <taxon>Puccinia</taxon>
    </lineage>
</organism>
<dbReference type="InterPro" id="IPR036397">
    <property type="entry name" value="RNaseH_sf"/>
</dbReference>
<dbReference type="InterPro" id="IPR041588">
    <property type="entry name" value="Integrase_H2C2"/>
</dbReference>
<evidence type="ECO:0008006" key="17">
    <source>
        <dbReference type="Google" id="ProtNLM"/>
    </source>
</evidence>
<protein>
    <recommendedName>
        <fullName evidence="17">Chromo domain-containing protein</fullName>
    </recommendedName>
</protein>
<dbReference type="CDD" id="cd01647">
    <property type="entry name" value="RT_LTR"/>
    <property type="match status" value="1"/>
</dbReference>
<feature type="region of interest" description="Disordered" evidence="12">
    <location>
        <begin position="1"/>
        <end position="51"/>
    </location>
</feature>
<dbReference type="Gene3D" id="3.10.10.10">
    <property type="entry name" value="HIV Type 1 Reverse Transcriptase, subunit A, domain 1"/>
    <property type="match status" value="1"/>
</dbReference>
<dbReference type="PANTHER" id="PTHR37984:SF5">
    <property type="entry name" value="PROTEIN NYNRIN-LIKE"/>
    <property type="match status" value="1"/>
</dbReference>
<dbReference type="PANTHER" id="PTHR37984">
    <property type="entry name" value="PROTEIN CBG26694"/>
    <property type="match status" value="1"/>
</dbReference>
<dbReference type="InterPro" id="IPR016197">
    <property type="entry name" value="Chromo-like_dom_sf"/>
</dbReference>
<keyword evidence="8" id="KW-0808">Transferase</keyword>
<dbReference type="GO" id="GO:0046872">
    <property type="term" value="F:metal ion binding"/>
    <property type="evidence" value="ECO:0007669"/>
    <property type="project" value="UniProtKB-KW"/>
</dbReference>
<dbReference type="Pfam" id="PF17921">
    <property type="entry name" value="Integrase_H2C2"/>
    <property type="match status" value="1"/>
</dbReference>
<dbReference type="SUPFAM" id="SSF56672">
    <property type="entry name" value="DNA/RNA polymerases"/>
    <property type="match status" value="2"/>
</dbReference>
<comment type="caution">
    <text evidence="15">The sequence shown here is derived from an EMBL/GenBank/DDBJ whole genome shotgun (WGS) entry which is preliminary data.</text>
</comment>
<feature type="domain" description="Chromo" evidence="13">
    <location>
        <begin position="1054"/>
        <end position="1104"/>
    </location>
</feature>
<dbReference type="InterPro" id="IPR050951">
    <property type="entry name" value="Retrovirus_Pol_polyprotein"/>
</dbReference>
<dbReference type="AlphaFoldDB" id="A0A2N5TFA9"/>
<evidence type="ECO:0000256" key="1">
    <source>
        <dbReference type="ARBA" id="ARBA00022670"/>
    </source>
</evidence>
<dbReference type="GO" id="GO:0004190">
    <property type="term" value="F:aspartic-type endopeptidase activity"/>
    <property type="evidence" value="ECO:0007669"/>
    <property type="project" value="UniProtKB-KW"/>
</dbReference>
<dbReference type="FunFam" id="3.30.70.270:FF:000063">
    <property type="entry name" value="Zinc knuckle domaincontaining protein"/>
    <property type="match status" value="1"/>
</dbReference>
<keyword evidence="5" id="KW-0460">Magnesium</keyword>
<evidence type="ECO:0000256" key="11">
    <source>
        <dbReference type="ARBA" id="ARBA00023268"/>
    </source>
</evidence>
<dbReference type="Proteomes" id="UP000235392">
    <property type="component" value="Unassembled WGS sequence"/>
</dbReference>
<evidence type="ECO:0000256" key="6">
    <source>
        <dbReference type="ARBA" id="ARBA00022908"/>
    </source>
</evidence>
<keyword evidence="11" id="KW-0511">Multifunctional enzyme</keyword>
<dbReference type="GO" id="GO:0006338">
    <property type="term" value="P:chromatin remodeling"/>
    <property type="evidence" value="ECO:0007669"/>
    <property type="project" value="UniProtKB-ARBA"/>
</dbReference>
<dbReference type="GO" id="GO:0003964">
    <property type="term" value="F:RNA-directed DNA polymerase activity"/>
    <property type="evidence" value="ECO:0007669"/>
    <property type="project" value="UniProtKB-KW"/>
</dbReference>